<keyword evidence="1" id="KW-1133">Transmembrane helix</keyword>
<evidence type="ECO:0000256" key="1">
    <source>
        <dbReference type="SAM" id="Phobius"/>
    </source>
</evidence>
<keyword evidence="1" id="KW-0472">Membrane</keyword>
<proteinExistence type="predicted"/>
<reference evidence="2 3" key="1">
    <citation type="submission" date="2018-03" db="EMBL/GenBank/DDBJ databases">
        <title>Blue discolouration in mozzarella cheese caused by Pseudomonas fluorescens.</title>
        <authorList>
            <person name="Chiesa F."/>
            <person name="Dalmasso A."/>
            <person name="Lomonaco S."/>
        </authorList>
    </citation>
    <scope>NUCLEOTIDE SEQUENCE [LARGE SCALE GENOMIC DNA]</scope>
    <source>
        <strain evidence="2 3">11293</strain>
    </source>
</reference>
<organism evidence="2 3">
    <name type="scientific">Pseudomonas fluorescens</name>
    <dbReference type="NCBI Taxonomy" id="294"/>
    <lineage>
        <taxon>Bacteria</taxon>
        <taxon>Pseudomonadati</taxon>
        <taxon>Pseudomonadota</taxon>
        <taxon>Gammaproteobacteria</taxon>
        <taxon>Pseudomonadales</taxon>
        <taxon>Pseudomonadaceae</taxon>
        <taxon>Pseudomonas</taxon>
    </lineage>
</organism>
<dbReference type="Proteomes" id="UP000239731">
    <property type="component" value="Unassembled WGS sequence"/>
</dbReference>
<gene>
    <name evidence="2" type="ORF">C7A10_20985</name>
</gene>
<protein>
    <submittedName>
        <fullName evidence="2">Uncharacterized protein</fullName>
    </submittedName>
</protein>
<comment type="caution">
    <text evidence="2">The sequence shown here is derived from an EMBL/GenBank/DDBJ whole genome shotgun (WGS) entry which is preliminary data.</text>
</comment>
<keyword evidence="1" id="KW-0812">Transmembrane</keyword>
<feature type="non-terminal residue" evidence="2">
    <location>
        <position position="1"/>
    </location>
</feature>
<dbReference type="EMBL" id="PVUH01000015">
    <property type="protein sequence ID" value="PRW88715.1"/>
    <property type="molecule type" value="Genomic_DNA"/>
</dbReference>
<dbReference type="AlphaFoldDB" id="A0A2T0I069"/>
<evidence type="ECO:0000313" key="2">
    <source>
        <dbReference type="EMBL" id="PRW88715.1"/>
    </source>
</evidence>
<feature type="transmembrane region" description="Helical" evidence="1">
    <location>
        <begin position="46"/>
        <end position="69"/>
    </location>
</feature>
<feature type="transmembrane region" description="Helical" evidence="1">
    <location>
        <begin position="12"/>
        <end position="34"/>
    </location>
</feature>
<sequence>RPVSFRPRYAFLGKIGEATTILTPGVVVSAYFGPFYQGDADQSRNFGLWLVGNGVVVLGAAFSGAVWYCRRLSRWRE</sequence>
<accession>A0A2T0I069</accession>
<name>A0A2T0I069_PSEFL</name>
<evidence type="ECO:0000313" key="3">
    <source>
        <dbReference type="Proteomes" id="UP000239731"/>
    </source>
</evidence>